<comment type="caution">
    <text evidence="3">The sequence shown here is derived from an EMBL/GenBank/DDBJ whole genome shotgun (WGS) entry which is preliminary data.</text>
</comment>
<feature type="signal peptide" evidence="2">
    <location>
        <begin position="1"/>
        <end position="26"/>
    </location>
</feature>
<name>A0A0L7L1P1_OPEBR</name>
<evidence type="ECO:0000256" key="2">
    <source>
        <dbReference type="SAM" id="SignalP"/>
    </source>
</evidence>
<feature type="chain" id="PRO_5005573064" evidence="2">
    <location>
        <begin position="27"/>
        <end position="237"/>
    </location>
</feature>
<accession>A0A0L7L1P1</accession>
<keyword evidence="4" id="KW-1185">Reference proteome</keyword>
<protein>
    <submittedName>
        <fullName evidence="3">Uncharacterized protein</fullName>
    </submittedName>
</protein>
<evidence type="ECO:0000256" key="1">
    <source>
        <dbReference type="SAM" id="MobiDB-lite"/>
    </source>
</evidence>
<reference evidence="3 4" key="1">
    <citation type="journal article" date="2015" name="Genome Biol. Evol.">
        <title>The genome of winter moth (Operophtera brumata) provides a genomic perspective on sexual dimorphism and phenology.</title>
        <authorList>
            <person name="Derks M.F."/>
            <person name="Smit S."/>
            <person name="Salis L."/>
            <person name="Schijlen E."/>
            <person name="Bossers A."/>
            <person name="Mateman C."/>
            <person name="Pijl A.S."/>
            <person name="de Ridder D."/>
            <person name="Groenen M.A."/>
            <person name="Visser M.E."/>
            <person name="Megens H.J."/>
        </authorList>
    </citation>
    <scope>NUCLEOTIDE SEQUENCE [LARGE SCALE GENOMIC DNA]</scope>
    <source>
        <strain evidence="3">WM2013NL</strain>
        <tissue evidence="3">Head and thorax</tissue>
    </source>
</reference>
<feature type="region of interest" description="Disordered" evidence="1">
    <location>
        <begin position="204"/>
        <end position="237"/>
    </location>
</feature>
<dbReference type="EMBL" id="JTDY01003554">
    <property type="protein sequence ID" value="KOB69350.1"/>
    <property type="molecule type" value="Genomic_DNA"/>
</dbReference>
<keyword evidence="2" id="KW-0732">Signal</keyword>
<dbReference type="OrthoDB" id="7481101at2759"/>
<sequence length="237" mass="25556">MKAVFGLLTFAAAALVVGSAPTLSEGQLPGMLVDQRQLDYYRDTRSQYPQYASPCAAAAAASSHVPAMAPAYQLNIAPYHGYPQVPQQYGYGLPRYRSMEMEPEQEYMSFSDMDHMMSERMPMARYGYNAPAAPHAAYAPVAAPPASSAPVFGVFPNANTGGCNVPLLFSCSPSLVPGHVVQAQPQPHHNYAAATDAYRGVAVEPSAHHDSHETHEEPSAHEPLLQAHDPSHAMVHQ</sequence>
<dbReference type="AlphaFoldDB" id="A0A0L7L1P1"/>
<proteinExistence type="predicted"/>
<feature type="compositionally biased region" description="Basic and acidic residues" evidence="1">
    <location>
        <begin position="206"/>
        <end position="220"/>
    </location>
</feature>
<gene>
    <name evidence="3" type="ORF">OBRU01_16958</name>
</gene>
<organism evidence="3 4">
    <name type="scientific">Operophtera brumata</name>
    <name type="common">Winter moth</name>
    <name type="synonym">Phalaena brumata</name>
    <dbReference type="NCBI Taxonomy" id="104452"/>
    <lineage>
        <taxon>Eukaryota</taxon>
        <taxon>Metazoa</taxon>
        <taxon>Ecdysozoa</taxon>
        <taxon>Arthropoda</taxon>
        <taxon>Hexapoda</taxon>
        <taxon>Insecta</taxon>
        <taxon>Pterygota</taxon>
        <taxon>Neoptera</taxon>
        <taxon>Endopterygota</taxon>
        <taxon>Lepidoptera</taxon>
        <taxon>Glossata</taxon>
        <taxon>Ditrysia</taxon>
        <taxon>Geometroidea</taxon>
        <taxon>Geometridae</taxon>
        <taxon>Larentiinae</taxon>
        <taxon>Operophtera</taxon>
    </lineage>
</organism>
<evidence type="ECO:0000313" key="4">
    <source>
        <dbReference type="Proteomes" id="UP000037510"/>
    </source>
</evidence>
<evidence type="ECO:0000313" key="3">
    <source>
        <dbReference type="EMBL" id="KOB69350.1"/>
    </source>
</evidence>
<dbReference type="Proteomes" id="UP000037510">
    <property type="component" value="Unassembled WGS sequence"/>
</dbReference>